<evidence type="ECO:0000256" key="4">
    <source>
        <dbReference type="SAM" id="SignalP"/>
    </source>
</evidence>
<evidence type="ECO:0000256" key="2">
    <source>
        <dbReference type="ARBA" id="ARBA00022803"/>
    </source>
</evidence>
<accession>A0A2V1J342</accession>
<name>A0A2V1J342_9BACT</name>
<dbReference type="PANTHER" id="PTHR44858:SF1">
    <property type="entry name" value="UDP-N-ACETYLGLUCOSAMINE--PEPTIDE N-ACETYLGLUCOSAMINYLTRANSFERASE SPINDLY-RELATED"/>
    <property type="match status" value="1"/>
</dbReference>
<gene>
    <name evidence="5" type="ORF">C5O25_01520</name>
</gene>
<evidence type="ECO:0000256" key="3">
    <source>
        <dbReference type="PROSITE-ProRule" id="PRU00339"/>
    </source>
</evidence>
<dbReference type="Pfam" id="PF13432">
    <property type="entry name" value="TPR_16"/>
    <property type="match status" value="1"/>
</dbReference>
<organism evidence="5 6">
    <name type="scientific">Paramuribaculum intestinale</name>
    <dbReference type="NCBI Taxonomy" id="2094151"/>
    <lineage>
        <taxon>Bacteria</taxon>
        <taxon>Pseudomonadati</taxon>
        <taxon>Bacteroidota</taxon>
        <taxon>Bacteroidia</taxon>
        <taxon>Bacteroidales</taxon>
        <taxon>Muribaculaceae</taxon>
        <taxon>Paramuribaculum</taxon>
    </lineage>
</organism>
<dbReference type="SMART" id="SM00028">
    <property type="entry name" value="TPR"/>
    <property type="match status" value="6"/>
</dbReference>
<comment type="caution">
    <text evidence="5">The sequence shown here is derived from an EMBL/GenBank/DDBJ whole genome shotgun (WGS) entry which is preliminary data.</text>
</comment>
<proteinExistence type="predicted"/>
<dbReference type="PROSITE" id="PS50005">
    <property type="entry name" value="TPR"/>
    <property type="match status" value="1"/>
</dbReference>
<reference evidence="6" key="1">
    <citation type="submission" date="2018-02" db="EMBL/GenBank/DDBJ databases">
        <authorList>
            <person name="Clavel T."/>
            <person name="Strowig T."/>
        </authorList>
    </citation>
    <scope>NUCLEOTIDE SEQUENCE [LARGE SCALE GENOMIC DNA]</scope>
    <source>
        <strain evidence="6">DSM 100764</strain>
    </source>
</reference>
<keyword evidence="4" id="KW-0732">Signal</keyword>
<feature type="signal peptide" evidence="4">
    <location>
        <begin position="1"/>
        <end position="22"/>
    </location>
</feature>
<dbReference type="InterPro" id="IPR011990">
    <property type="entry name" value="TPR-like_helical_dom_sf"/>
</dbReference>
<sequence length="535" mass="59776">MLPMKPFIAFLLLMAAPIPCVAQSSSNSAMSVAVMRVYDKMIENDPTDYETLLARAGELYNRDEYLKAISDLDQALRYAPESAREVRFSAHQLRAGARERMGRYSDALDDLNAALQLDPSAYTCLYQRANVLYELGRYADARADYQRLQRQFPHSQEAVFGLARCAAREQNFGMANDLADRAVDYAPDKAESYIRRASVRTLLGNTEGAVDDYIIALSMDSNVNAKALNELVVLARTNYPAVMNGLSRAIRQAPRVGMFYYIRAAIAESHYNYTAAIEDYDKILNDGLYSYAGLNSSLAKCFYAIGQYDTALANADYAISATEENAPYYALKARILCALGEYREALVNADQALSKQPGLVEGLEAKAAADLALGHPHDASVSLAEAILDSPNDPRLLLLRAWVCSDSLDQAPLSKLLCQRAVEAASDMSPDNVRSLLGFALLQLERVEEADRWMENILNSQPDYDGMIHYYASCYYARRGMIDRAVDCAQLAMQNGYADYHNWMDLDLGYVNVEPLRSDPRFHQLMVRYASIFNR</sequence>
<dbReference type="Gene3D" id="1.25.40.10">
    <property type="entry name" value="Tetratricopeptide repeat domain"/>
    <property type="match status" value="3"/>
</dbReference>
<keyword evidence="2 3" id="KW-0802">TPR repeat</keyword>
<dbReference type="PANTHER" id="PTHR44858">
    <property type="entry name" value="TETRATRICOPEPTIDE REPEAT PROTEIN 6"/>
    <property type="match status" value="1"/>
</dbReference>
<dbReference type="AlphaFoldDB" id="A0A2V1J342"/>
<feature type="chain" id="PRO_5016107110" evidence="4">
    <location>
        <begin position="23"/>
        <end position="535"/>
    </location>
</feature>
<evidence type="ECO:0000313" key="6">
    <source>
        <dbReference type="Proteomes" id="UP000244925"/>
    </source>
</evidence>
<dbReference type="Proteomes" id="UP000244925">
    <property type="component" value="Unassembled WGS sequence"/>
</dbReference>
<dbReference type="InterPro" id="IPR019734">
    <property type="entry name" value="TPR_rpt"/>
</dbReference>
<dbReference type="SUPFAM" id="SSF48452">
    <property type="entry name" value="TPR-like"/>
    <property type="match status" value="2"/>
</dbReference>
<evidence type="ECO:0000313" key="5">
    <source>
        <dbReference type="EMBL" id="PWB09347.1"/>
    </source>
</evidence>
<dbReference type="InterPro" id="IPR050498">
    <property type="entry name" value="Ycf3"/>
</dbReference>
<protein>
    <submittedName>
        <fullName evidence="5">Tetratricopeptide repeat protein</fullName>
    </submittedName>
</protein>
<dbReference type="EMBL" id="PUBV01000002">
    <property type="protein sequence ID" value="PWB09347.1"/>
    <property type="molecule type" value="Genomic_DNA"/>
</dbReference>
<keyword evidence="6" id="KW-1185">Reference proteome</keyword>
<keyword evidence="1" id="KW-0677">Repeat</keyword>
<feature type="repeat" description="TPR" evidence="3">
    <location>
        <begin position="88"/>
        <end position="121"/>
    </location>
</feature>
<evidence type="ECO:0000256" key="1">
    <source>
        <dbReference type="ARBA" id="ARBA00022737"/>
    </source>
</evidence>